<dbReference type="FunFam" id="3.30.160.20:FF:000012">
    <property type="entry name" value="Drosha ribonuclease III"/>
    <property type="match status" value="1"/>
</dbReference>
<dbReference type="GO" id="GO:0070877">
    <property type="term" value="C:microprocessor complex"/>
    <property type="evidence" value="ECO:0007669"/>
    <property type="project" value="TreeGrafter"/>
</dbReference>
<keyword evidence="12" id="KW-0677">Repeat</keyword>
<dbReference type="FunFam" id="1.10.1520.10:FF:000002">
    <property type="entry name" value="Drosha ribonuclease III"/>
    <property type="match status" value="1"/>
</dbReference>
<dbReference type="GO" id="GO:0003723">
    <property type="term" value="F:RNA binding"/>
    <property type="evidence" value="ECO:0007669"/>
    <property type="project" value="UniProtKB-UniRule"/>
</dbReference>
<dbReference type="PROSITE" id="PS50137">
    <property type="entry name" value="DS_RBD"/>
    <property type="match status" value="1"/>
</dbReference>
<dbReference type="EC" id="3.1.26.3" evidence="6"/>
<dbReference type="InterPro" id="IPR058938">
    <property type="entry name" value="Helical_CED_Drosha"/>
</dbReference>
<evidence type="ECO:0000256" key="19">
    <source>
        <dbReference type="ARBA" id="ARBA00023242"/>
    </source>
</evidence>
<comment type="function">
    <text evidence="21">Executes the initial step of microRNA (miRNA) processing in the nucleus, that is the cleavage of pri-miRNA to release pre-miRNA. Involved in pre-rRNA processing. Cleaves double-strand RNA and does not cleave single-strand RNA. Involved in fertility. Required for the function or synthesis of the let-7 miRNA.</text>
</comment>
<feature type="domain" description="RNase III" evidence="27">
    <location>
        <begin position="1168"/>
        <end position="1296"/>
    </location>
</feature>
<keyword evidence="13" id="KW-0255">Endonuclease</keyword>
<dbReference type="GO" id="GO:0046872">
    <property type="term" value="F:metal ion binding"/>
    <property type="evidence" value="ECO:0007669"/>
    <property type="project" value="UniProtKB-KW"/>
</dbReference>
<dbReference type="Pfam" id="PF26050">
    <property type="entry name" value="Helical_CED_Drosha"/>
    <property type="match status" value="1"/>
</dbReference>
<evidence type="ECO:0000256" key="15">
    <source>
        <dbReference type="ARBA" id="ARBA00022842"/>
    </source>
</evidence>
<evidence type="ECO:0000256" key="11">
    <source>
        <dbReference type="ARBA" id="ARBA00022723"/>
    </source>
</evidence>
<evidence type="ECO:0000256" key="16">
    <source>
        <dbReference type="ARBA" id="ARBA00022884"/>
    </source>
</evidence>
<organism evidence="28 29">
    <name type="scientific">Plectus sambesii</name>
    <dbReference type="NCBI Taxonomy" id="2011161"/>
    <lineage>
        <taxon>Eukaryota</taxon>
        <taxon>Metazoa</taxon>
        <taxon>Ecdysozoa</taxon>
        <taxon>Nematoda</taxon>
        <taxon>Chromadorea</taxon>
        <taxon>Plectida</taxon>
        <taxon>Plectina</taxon>
        <taxon>Plectoidea</taxon>
        <taxon>Plectidae</taxon>
        <taxon>Plectus</taxon>
    </lineage>
</organism>
<evidence type="ECO:0000256" key="5">
    <source>
        <dbReference type="ARBA" id="ARBA00010183"/>
    </source>
</evidence>
<evidence type="ECO:0000313" key="29">
    <source>
        <dbReference type="WBParaSite" id="PSAMB.scaffold5540size11441.g26819.t1"/>
    </source>
</evidence>
<evidence type="ECO:0000256" key="1">
    <source>
        <dbReference type="ARBA" id="ARBA00000109"/>
    </source>
</evidence>
<evidence type="ECO:0000256" key="10">
    <source>
        <dbReference type="ARBA" id="ARBA00022722"/>
    </source>
</evidence>
<dbReference type="Gene3D" id="1.10.1520.10">
    <property type="entry name" value="Ribonuclease III domain"/>
    <property type="match status" value="2"/>
</dbReference>
<evidence type="ECO:0000256" key="4">
    <source>
        <dbReference type="ARBA" id="ARBA00004123"/>
    </source>
</evidence>
<feature type="region of interest" description="Disordered" evidence="25">
    <location>
        <begin position="142"/>
        <end position="363"/>
    </location>
</feature>
<keyword evidence="19" id="KW-0539">Nucleus</keyword>
<keyword evidence="28" id="KW-1185">Reference proteome</keyword>
<comment type="catalytic activity">
    <reaction evidence="1">
        <text>Endonucleolytic cleavage to 5'-phosphomonoester.</text>
        <dbReference type="EC" id="3.1.26.3"/>
    </reaction>
</comment>
<dbReference type="CDD" id="cd00593">
    <property type="entry name" value="RIBOc"/>
    <property type="match status" value="2"/>
</dbReference>
<dbReference type="InterPro" id="IPR044442">
    <property type="entry name" value="RNAse_III_DSRM__animal"/>
</dbReference>
<feature type="domain" description="DRBM" evidence="26">
    <location>
        <begin position="1323"/>
        <end position="1393"/>
    </location>
</feature>
<dbReference type="GO" id="GO:0031053">
    <property type="term" value="P:primary miRNA processing"/>
    <property type="evidence" value="ECO:0007669"/>
    <property type="project" value="TreeGrafter"/>
</dbReference>
<dbReference type="Proteomes" id="UP000887566">
    <property type="component" value="Unplaced"/>
</dbReference>
<dbReference type="Pfam" id="PF00636">
    <property type="entry name" value="Ribonuclease_3"/>
    <property type="match status" value="1"/>
</dbReference>
<comment type="cofactor">
    <cofactor evidence="2">
        <name>Mn(2+)</name>
        <dbReference type="ChEBI" id="CHEBI:29035"/>
    </cofactor>
</comment>
<dbReference type="CDD" id="cd19877">
    <property type="entry name" value="DSRM_RNAse_III_meta_like"/>
    <property type="match status" value="1"/>
</dbReference>
<keyword evidence="10" id="KW-0540">Nuclease</keyword>
<keyword evidence="14" id="KW-0378">Hydrolase</keyword>
<dbReference type="PROSITE" id="PS50142">
    <property type="entry name" value="RNASE_3_2"/>
    <property type="match status" value="2"/>
</dbReference>
<evidence type="ECO:0000256" key="20">
    <source>
        <dbReference type="ARBA" id="ARBA00032486"/>
    </source>
</evidence>
<evidence type="ECO:0000256" key="23">
    <source>
        <dbReference type="ARBA" id="ARBA00083702"/>
    </source>
</evidence>
<keyword evidence="18" id="KW-0464">Manganese</keyword>
<protein>
    <recommendedName>
        <fullName evidence="7">Ribonuclease 3</fullName>
        <ecNumber evidence="6">3.1.26.3</ecNumber>
    </recommendedName>
    <alternativeName>
        <fullName evidence="20">Ribonuclease III</fullName>
    </alternativeName>
    <alternativeName>
        <fullName evidence="22 23">protein Drosha</fullName>
    </alternativeName>
</protein>
<keyword evidence="17" id="KW-0334">Gonadal differentiation</keyword>
<feature type="compositionally biased region" description="Basic and acidic residues" evidence="25">
    <location>
        <begin position="148"/>
        <end position="157"/>
    </location>
</feature>
<keyword evidence="8" id="KW-0690">Ribosome biogenesis</keyword>
<feature type="compositionally biased region" description="Basic and acidic residues" evidence="25">
    <location>
        <begin position="1428"/>
        <end position="1439"/>
    </location>
</feature>
<evidence type="ECO:0000256" key="14">
    <source>
        <dbReference type="ARBA" id="ARBA00022801"/>
    </source>
</evidence>
<evidence type="ECO:0000256" key="8">
    <source>
        <dbReference type="ARBA" id="ARBA00022517"/>
    </source>
</evidence>
<evidence type="ECO:0000256" key="7">
    <source>
        <dbReference type="ARBA" id="ARBA00017706"/>
    </source>
</evidence>
<dbReference type="InterPro" id="IPR036389">
    <property type="entry name" value="RNase_III_sf"/>
</dbReference>
<evidence type="ECO:0000259" key="26">
    <source>
        <dbReference type="PROSITE" id="PS50137"/>
    </source>
</evidence>
<evidence type="ECO:0000256" key="24">
    <source>
        <dbReference type="PROSITE-ProRule" id="PRU00266"/>
    </source>
</evidence>
<dbReference type="GO" id="GO:0031054">
    <property type="term" value="P:pre-miRNA processing"/>
    <property type="evidence" value="ECO:0007669"/>
    <property type="project" value="InterPro"/>
</dbReference>
<keyword evidence="9" id="KW-0698">rRNA processing</keyword>
<dbReference type="GO" id="GO:0007506">
    <property type="term" value="P:gonadal mesoderm development"/>
    <property type="evidence" value="ECO:0007669"/>
    <property type="project" value="UniProtKB-KW"/>
</dbReference>
<feature type="compositionally biased region" description="Polar residues" evidence="25">
    <location>
        <begin position="294"/>
        <end position="315"/>
    </location>
</feature>
<sequence>MSGSGIPSNSDSESLSSMASLAGVPSLNNAAAAFLASAPSSTTPQPLMMQAAGGYGSFIQMPMPMNVVDFTRLPPHPSSYMTQHRLPTTVYPHMLIPTGAAVHGDSQMAFSLGRSAAPMTFDQFPQHRHPTQSQLFEQQKQQAFGRGALDDARDKKQGNNGKGRGYGRQGKPQEKTVVGARKLFKVTSPGKALQPERRDSSGNRNRHDRSNDSNRDSSASSNRDNWSRDGGGGGGGSGGGGRRRNKRSAGGSGGNWRSNEPPPRRDNYGGRRSPTGDSAWEASRDRAPIPLRPTSEQPAATNNTSSLVSHDQFVSSGDDRLPTAYKPRPPTPVQVDSDASDRGLRSKDGCGELEDAGSRERHKWKGVSVSDFDDVGQSDLSNTDDELLAGGKDELKQAEWWSQTVAAGRYFRRDGMSQVSTEALRDAHELFEERVTRRIRRFKEAQPIQATPPPPAFYEKCSCGNRHVSDSGSDSGDEDAPKKTTAKKASRKKKKKKANVKTESSCSSSSGESSDGELTSSESDHGSDMDISDSDKATKGAMGPPGAPSDSSRFGLAMSELERKRQHPARLHPELWFNEAGQTNDGPLCRCSWKSRQTGVRHQIFTGESRVDPCDPSSSNADKLYHYVVSISPSTNMSTPIPTSIQYDDHIYEFEGFSLFAHQPLPDKLPSCRVTRWNTDYTINFVKERPPENYTVRCMELFYEYLFEQLLEMVDVERRAMGVTDGCPMFHVLPRFTRPMPNSGKEVLAMSAVIEFLAKQHKPVISPELFEAMAFTTDAEIQNVVNAFKGQLVVSASNRPSTIRMDQIDRNGSAEYQQQAAVGDKYPVIVHFGVRPSALTYNGNPEYQRASKQYVKFRHLLTMKAKLTAEDKMKLAQKEAHLRQLRTESGLKRDVTVEVSSRDFFRTGLYPDIVQHAMMLLVACNHIRFHWSLRTFESKRIKYEFKNRALLELAFTHPSYRTNYGTNPDHARNSLSNCGLRQPKYGSRKGQQVVTRKRGINTLIDIMSRQGSKRVKESHVTNNERLEYLGDAVIEFLSTIHLFFMFPDLEEGGLATYRSSLVQNKHLAVLAKKLGLDEFMLYAHGPDLCHEADLRHAMANAFEAVMGAIFLDAGLDEADRIFGEALFCPTEEPTRHAVWCSPRLHPLQVAEPAGDRHYIHQVASLQKLTEFEKKTGIYFKHIRLLAKAFTRRNVGYNFLTLGHNQRLEFLGDTVLQLITSEYLYKHFPEHHEGHLSLLRSCLVNNKTQSVICDDLGMTKYLLHPPAFLRTGTPELRLKDKADLVESFLGALYVDRGLEFCKIFCKVCFYPRLKYFIVSQRWNDPKSQLQQCCLTLRNPDGGEPDIPHYRVIGVEGPTNTRVYKVAVYFRNRRLAAGTGHSVQEAEMRSAETALVNSSHLFPNLHRRNTHNKALAHGNNRSSTYRLRRKDSGGRILDKYLKPKPSPLKRPARSPRRADRDY</sequence>
<proteinExistence type="inferred from homology"/>
<dbReference type="HAMAP" id="MF_00104">
    <property type="entry name" value="RNase_III"/>
    <property type="match status" value="1"/>
</dbReference>
<feature type="compositionally biased region" description="Low complexity" evidence="25">
    <location>
        <begin position="501"/>
        <end position="521"/>
    </location>
</feature>
<dbReference type="GO" id="GO:0006364">
    <property type="term" value="P:rRNA processing"/>
    <property type="evidence" value="ECO:0007669"/>
    <property type="project" value="UniProtKB-KW"/>
</dbReference>
<evidence type="ECO:0000313" key="28">
    <source>
        <dbReference type="Proteomes" id="UP000887566"/>
    </source>
</evidence>
<evidence type="ECO:0000256" key="25">
    <source>
        <dbReference type="SAM" id="MobiDB-lite"/>
    </source>
</evidence>
<keyword evidence="16 24" id="KW-0694">RNA-binding</keyword>
<dbReference type="WBParaSite" id="PSAMB.scaffold5540size11441.g26819.t1">
    <property type="protein sequence ID" value="PSAMB.scaffold5540size11441.g26819.t1"/>
    <property type="gene ID" value="PSAMB.scaffold5540size11441.g26819"/>
</dbReference>
<feature type="region of interest" description="Disordered" evidence="25">
    <location>
        <begin position="443"/>
        <end position="553"/>
    </location>
</feature>
<dbReference type="PROSITE" id="PS00517">
    <property type="entry name" value="RNASE_3_1"/>
    <property type="match status" value="1"/>
</dbReference>
<dbReference type="Gene3D" id="3.30.160.20">
    <property type="match status" value="1"/>
</dbReference>
<dbReference type="SUPFAM" id="SSF69065">
    <property type="entry name" value="RNase III domain-like"/>
    <property type="match status" value="2"/>
</dbReference>
<evidence type="ECO:0000256" key="12">
    <source>
        <dbReference type="ARBA" id="ARBA00022737"/>
    </source>
</evidence>
<evidence type="ECO:0000256" key="2">
    <source>
        <dbReference type="ARBA" id="ARBA00001936"/>
    </source>
</evidence>
<dbReference type="SUPFAM" id="SSF54768">
    <property type="entry name" value="dsRNA-binding domain-like"/>
    <property type="match status" value="1"/>
</dbReference>
<feature type="compositionally biased region" description="Basic and acidic residues" evidence="25">
    <location>
        <begin position="522"/>
        <end position="538"/>
    </location>
</feature>
<evidence type="ECO:0000256" key="21">
    <source>
        <dbReference type="ARBA" id="ARBA00060285"/>
    </source>
</evidence>
<dbReference type="Pfam" id="PF00035">
    <property type="entry name" value="dsrm"/>
    <property type="match status" value="1"/>
</dbReference>
<evidence type="ECO:0000256" key="18">
    <source>
        <dbReference type="ARBA" id="ARBA00023211"/>
    </source>
</evidence>
<evidence type="ECO:0000256" key="9">
    <source>
        <dbReference type="ARBA" id="ARBA00022552"/>
    </source>
</evidence>
<keyword evidence="11" id="KW-0479">Metal-binding</keyword>
<comment type="subcellular location">
    <subcellularLocation>
        <location evidence="4">Nucleus</location>
    </subcellularLocation>
</comment>
<evidence type="ECO:0000256" key="13">
    <source>
        <dbReference type="ARBA" id="ARBA00022759"/>
    </source>
</evidence>
<dbReference type="InterPro" id="IPR011907">
    <property type="entry name" value="RNase_III"/>
</dbReference>
<dbReference type="PANTHER" id="PTHR11207">
    <property type="entry name" value="RIBONUCLEASE III"/>
    <property type="match status" value="1"/>
</dbReference>
<feature type="compositionally biased region" description="Basic and acidic residues" evidence="25">
    <location>
        <begin position="339"/>
        <end position="350"/>
    </location>
</feature>
<comment type="similarity">
    <text evidence="5">Belongs to the ribonuclease III family.</text>
</comment>
<dbReference type="PANTHER" id="PTHR11207:SF0">
    <property type="entry name" value="RIBONUCLEASE 3"/>
    <property type="match status" value="1"/>
</dbReference>
<evidence type="ECO:0000256" key="3">
    <source>
        <dbReference type="ARBA" id="ARBA00001946"/>
    </source>
</evidence>
<keyword evidence="15" id="KW-0460">Magnesium</keyword>
<dbReference type="SMART" id="SM00358">
    <property type="entry name" value="DSRM"/>
    <property type="match status" value="1"/>
</dbReference>
<evidence type="ECO:0000256" key="17">
    <source>
        <dbReference type="ARBA" id="ARBA00023156"/>
    </source>
</evidence>
<evidence type="ECO:0000259" key="27">
    <source>
        <dbReference type="PROSITE" id="PS50142"/>
    </source>
</evidence>
<dbReference type="InterPro" id="IPR014720">
    <property type="entry name" value="dsRBD_dom"/>
</dbReference>
<dbReference type="InterPro" id="IPR000999">
    <property type="entry name" value="RNase_III_dom"/>
</dbReference>
<evidence type="ECO:0000256" key="22">
    <source>
        <dbReference type="ARBA" id="ARBA00078955"/>
    </source>
</evidence>
<feature type="compositionally biased region" description="Basic residues" evidence="25">
    <location>
        <begin position="484"/>
        <end position="499"/>
    </location>
</feature>
<evidence type="ECO:0000256" key="6">
    <source>
        <dbReference type="ARBA" id="ARBA00012177"/>
    </source>
</evidence>
<name>A0A914WWR5_9BILA</name>
<comment type="cofactor">
    <cofactor evidence="3">
        <name>Mg(2+)</name>
        <dbReference type="ChEBI" id="CHEBI:18420"/>
    </cofactor>
</comment>
<dbReference type="GO" id="GO:0004525">
    <property type="term" value="F:ribonuclease III activity"/>
    <property type="evidence" value="ECO:0007669"/>
    <property type="project" value="UniProtKB-EC"/>
</dbReference>
<dbReference type="Pfam" id="PF14622">
    <property type="entry name" value="Ribonucleas_3_3"/>
    <property type="match status" value="1"/>
</dbReference>
<feature type="compositionally biased region" description="Gly residues" evidence="25">
    <location>
        <begin position="229"/>
        <end position="240"/>
    </location>
</feature>
<accession>A0A914WWR5</accession>
<reference evidence="29" key="1">
    <citation type="submission" date="2022-11" db="UniProtKB">
        <authorList>
            <consortium name="WormBaseParasite"/>
        </authorList>
    </citation>
    <scope>IDENTIFICATION</scope>
</reference>
<feature type="region of interest" description="Disordered" evidence="25">
    <location>
        <begin position="1413"/>
        <end position="1460"/>
    </location>
</feature>
<feature type="domain" description="RNase III" evidence="27">
    <location>
        <begin position="939"/>
        <end position="1114"/>
    </location>
</feature>
<dbReference type="SMART" id="SM00535">
    <property type="entry name" value="RIBOc"/>
    <property type="match status" value="2"/>
</dbReference>
<keyword evidence="17" id="KW-0221">Differentiation</keyword>